<proteinExistence type="predicted"/>
<dbReference type="SUPFAM" id="SSF49265">
    <property type="entry name" value="Fibronectin type III"/>
    <property type="match status" value="2"/>
</dbReference>
<evidence type="ECO:0000256" key="1">
    <source>
        <dbReference type="SAM" id="SignalP"/>
    </source>
</evidence>
<keyword evidence="3" id="KW-1185">Reference proteome</keyword>
<dbReference type="Gene3D" id="2.60.40.10">
    <property type="entry name" value="Immunoglobulins"/>
    <property type="match status" value="3"/>
</dbReference>
<gene>
    <name evidence="2" type="ORF">U6A24_11185</name>
</gene>
<feature type="chain" id="PRO_5045097413" description="Fibronectin type-III domain-containing protein" evidence="1">
    <location>
        <begin position="20"/>
        <end position="319"/>
    </location>
</feature>
<dbReference type="EMBL" id="JAYKLX010000005">
    <property type="protein sequence ID" value="MEB3346029.1"/>
    <property type="molecule type" value="Genomic_DNA"/>
</dbReference>
<evidence type="ECO:0000313" key="2">
    <source>
        <dbReference type="EMBL" id="MEB3346029.1"/>
    </source>
</evidence>
<name>A0ABU5ZVX0_9FLAO</name>
<evidence type="ECO:0008006" key="4">
    <source>
        <dbReference type="Google" id="ProtNLM"/>
    </source>
</evidence>
<dbReference type="InterPro" id="IPR013783">
    <property type="entry name" value="Ig-like_fold"/>
</dbReference>
<protein>
    <recommendedName>
        <fullName evidence="4">Fibronectin type-III domain-containing protein</fullName>
    </recommendedName>
</protein>
<comment type="caution">
    <text evidence="2">The sequence shown here is derived from an EMBL/GenBank/DDBJ whole genome shotgun (WGS) entry which is preliminary data.</text>
</comment>
<accession>A0ABU5ZVX0</accession>
<dbReference type="InterPro" id="IPR036116">
    <property type="entry name" value="FN3_sf"/>
</dbReference>
<evidence type="ECO:0000313" key="3">
    <source>
        <dbReference type="Proteomes" id="UP001327027"/>
    </source>
</evidence>
<dbReference type="RefSeq" id="WP_324180059.1">
    <property type="nucleotide sequence ID" value="NZ_BAABAW010000006.1"/>
</dbReference>
<dbReference type="Proteomes" id="UP001327027">
    <property type="component" value="Unassembled WGS sequence"/>
</dbReference>
<organism evidence="2 3">
    <name type="scientific">Aquimarina gracilis</name>
    <dbReference type="NCBI Taxonomy" id="874422"/>
    <lineage>
        <taxon>Bacteria</taxon>
        <taxon>Pseudomonadati</taxon>
        <taxon>Bacteroidota</taxon>
        <taxon>Flavobacteriia</taxon>
        <taxon>Flavobacteriales</taxon>
        <taxon>Flavobacteriaceae</taxon>
        <taxon>Aquimarina</taxon>
    </lineage>
</organism>
<feature type="signal peptide" evidence="1">
    <location>
        <begin position="1"/>
        <end position="19"/>
    </location>
</feature>
<keyword evidence="1" id="KW-0732">Signal</keyword>
<sequence>MRRVINVSLVLSSLFLLFACDDVLEDDITDDVVTTVSPKDETALEGNSVQFRWEELEGADEYRIQVIEEVNQRSVLDSLVSGSSFTFGLNPGTYNWRIRGENFAYVTAYSFPSSFTLTSSDDLSIQEVFLTSPSDNFYTNKDALIVSWDRVRAATSYTVVVDKTIQGNTATEIQTPDVTDTNFTLNATILSEDAIYTWKVKAVNDNSETNFSTRRILLDTQIPNQPTLSSPTSDANVSTTVTFTWNISGDTGEVQSPITSILEIATDEGFGSIVETVTTNNNSQQLDFADVGDYYWRVKAKDEAGNESTVSEGRKFTVQ</sequence>
<reference evidence="2 3" key="1">
    <citation type="journal article" date="2013" name="Int. J. Syst. Evol. Microbiol.">
        <title>Aquimarina gracilis sp. nov., isolated from the gut microflora of a mussel, Mytilus coruscus, and emended description of Aquimarina spongiae.</title>
        <authorList>
            <person name="Park S.C."/>
            <person name="Choe H.N."/>
            <person name="Baik K.S."/>
            <person name="Seong C.N."/>
        </authorList>
    </citation>
    <scope>NUCLEOTIDE SEQUENCE [LARGE SCALE GENOMIC DNA]</scope>
    <source>
        <strain evidence="2 3">PSC32</strain>
    </source>
</reference>
<dbReference type="PROSITE" id="PS51257">
    <property type="entry name" value="PROKAR_LIPOPROTEIN"/>
    <property type="match status" value="1"/>
</dbReference>